<gene>
    <name evidence="1" type="ORF">ACFO0C_01235</name>
</gene>
<protein>
    <submittedName>
        <fullName evidence="1">Uncharacterized protein</fullName>
    </submittedName>
</protein>
<sequence length="154" mass="15884">MAEAVVDQPRQGSHANGTLYVLVDEAQLAAGCTGWQPLAPAYARGVLAKYMKSPATSSGSPCGAAAMVAAASAHPSRWAISAGNFRAVCTGASELAGHLAGPIDRWVTDHPDESADNLTVMRTAATDLKETSRTLVFVARQFGGIRAGRDGTGD</sequence>
<reference evidence="2" key="1">
    <citation type="journal article" date="2019" name="Int. J. Syst. Evol. Microbiol.">
        <title>The Global Catalogue of Microorganisms (GCM) 10K type strain sequencing project: providing services to taxonomists for standard genome sequencing and annotation.</title>
        <authorList>
            <consortium name="The Broad Institute Genomics Platform"/>
            <consortium name="The Broad Institute Genome Sequencing Center for Infectious Disease"/>
            <person name="Wu L."/>
            <person name="Ma J."/>
        </authorList>
    </citation>
    <scope>NUCLEOTIDE SEQUENCE [LARGE SCALE GENOMIC DNA]</scope>
    <source>
        <strain evidence="2">TBRC 5832</strain>
    </source>
</reference>
<dbReference type="RefSeq" id="WP_378064548.1">
    <property type="nucleotide sequence ID" value="NZ_JBHSBL010000002.1"/>
</dbReference>
<accession>A0ABV8IK34</accession>
<evidence type="ECO:0000313" key="1">
    <source>
        <dbReference type="EMBL" id="MFC4063536.1"/>
    </source>
</evidence>
<proteinExistence type="predicted"/>
<evidence type="ECO:0000313" key="2">
    <source>
        <dbReference type="Proteomes" id="UP001595867"/>
    </source>
</evidence>
<dbReference type="Proteomes" id="UP001595867">
    <property type="component" value="Unassembled WGS sequence"/>
</dbReference>
<name>A0ABV8IK34_9ACTN</name>
<keyword evidence="2" id="KW-1185">Reference proteome</keyword>
<dbReference type="EMBL" id="JBHSBL010000002">
    <property type="protein sequence ID" value="MFC4063536.1"/>
    <property type="molecule type" value="Genomic_DNA"/>
</dbReference>
<organism evidence="1 2">
    <name type="scientific">Actinoplanes subglobosus</name>
    <dbReference type="NCBI Taxonomy" id="1547892"/>
    <lineage>
        <taxon>Bacteria</taxon>
        <taxon>Bacillati</taxon>
        <taxon>Actinomycetota</taxon>
        <taxon>Actinomycetes</taxon>
        <taxon>Micromonosporales</taxon>
        <taxon>Micromonosporaceae</taxon>
        <taxon>Actinoplanes</taxon>
    </lineage>
</organism>
<comment type="caution">
    <text evidence="1">The sequence shown here is derived from an EMBL/GenBank/DDBJ whole genome shotgun (WGS) entry which is preliminary data.</text>
</comment>